<feature type="coiled-coil region" evidence="1">
    <location>
        <begin position="120"/>
        <end position="147"/>
    </location>
</feature>
<proteinExistence type="predicted"/>
<accession>A0A0G2F9S4</accession>
<evidence type="ECO:0000259" key="3">
    <source>
        <dbReference type="Pfam" id="PF00472"/>
    </source>
</evidence>
<evidence type="ECO:0000313" key="4">
    <source>
        <dbReference type="EMBL" id="KKY30951.1"/>
    </source>
</evidence>
<name>A0A0G2F9S4_9PEZI</name>
<keyword evidence="1" id="KW-0175">Coiled coil</keyword>
<dbReference type="Pfam" id="PF00472">
    <property type="entry name" value="RF-1"/>
    <property type="match status" value="1"/>
</dbReference>
<feature type="region of interest" description="Disordered" evidence="2">
    <location>
        <begin position="46"/>
        <end position="74"/>
    </location>
</feature>
<dbReference type="PANTHER" id="PTHR11075:SF54">
    <property type="entry name" value="LARGE RIBOSOMAL SUBUNIT PROTEIN ML62"/>
    <property type="match status" value="1"/>
</dbReference>
<evidence type="ECO:0000256" key="1">
    <source>
        <dbReference type="SAM" id="Coils"/>
    </source>
</evidence>
<keyword evidence="4" id="KW-0378">Hydrolase</keyword>
<dbReference type="GO" id="GO:0004045">
    <property type="term" value="F:peptidyl-tRNA hydrolase activity"/>
    <property type="evidence" value="ECO:0007669"/>
    <property type="project" value="TreeGrafter"/>
</dbReference>
<dbReference type="InterPro" id="IPR052104">
    <property type="entry name" value="Mito_Release_Factor_mL62"/>
</dbReference>
<dbReference type="GO" id="GO:0005762">
    <property type="term" value="C:mitochondrial large ribosomal subunit"/>
    <property type="evidence" value="ECO:0007669"/>
    <property type="project" value="TreeGrafter"/>
</dbReference>
<feature type="domain" description="Prokaryotic-type class I peptide chain release factors" evidence="3">
    <location>
        <begin position="51"/>
        <end position="186"/>
    </location>
</feature>
<gene>
    <name evidence="4" type="ORF">UCDDA912_g09129</name>
</gene>
<protein>
    <submittedName>
        <fullName evidence="4">Putative peptidyl-trna hydrolase domain-containing protein</fullName>
    </submittedName>
</protein>
<dbReference type="Gene3D" id="3.30.160.20">
    <property type="match status" value="1"/>
</dbReference>
<dbReference type="PANTHER" id="PTHR11075">
    <property type="entry name" value="PEPTIDE CHAIN RELEASE FACTOR"/>
    <property type="match status" value="1"/>
</dbReference>
<feature type="region of interest" description="Disordered" evidence="2">
    <location>
        <begin position="149"/>
        <end position="192"/>
    </location>
</feature>
<comment type="caution">
    <text evidence="4">The sequence shown here is derived from an EMBL/GenBank/DDBJ whole genome shotgun (WGS) entry which is preliminary data.</text>
</comment>
<feature type="compositionally biased region" description="Basic and acidic residues" evidence="2">
    <location>
        <begin position="154"/>
        <end position="173"/>
    </location>
</feature>
<organism evidence="4 5">
    <name type="scientific">Diaporthe ampelina</name>
    <dbReference type="NCBI Taxonomy" id="1214573"/>
    <lineage>
        <taxon>Eukaryota</taxon>
        <taxon>Fungi</taxon>
        <taxon>Dikarya</taxon>
        <taxon>Ascomycota</taxon>
        <taxon>Pezizomycotina</taxon>
        <taxon>Sordariomycetes</taxon>
        <taxon>Sordariomycetidae</taxon>
        <taxon>Diaporthales</taxon>
        <taxon>Diaporthaceae</taxon>
        <taxon>Diaporthe</taxon>
    </lineage>
</organism>
<dbReference type="STRING" id="1214573.A0A0G2F9S4"/>
<reference evidence="4 5" key="2">
    <citation type="submission" date="2015-05" db="EMBL/GenBank/DDBJ databases">
        <authorList>
            <person name="Morales-Cruz A."/>
            <person name="Amrine K.C."/>
            <person name="Cantu D."/>
        </authorList>
    </citation>
    <scope>NUCLEOTIDE SEQUENCE [LARGE SCALE GENOMIC DNA]</scope>
    <source>
        <strain evidence="4">DA912</strain>
    </source>
</reference>
<reference evidence="4 5" key="1">
    <citation type="submission" date="2015-05" db="EMBL/GenBank/DDBJ databases">
        <title>Distinctive expansion of gene families associated with plant cell wall degradation and secondary metabolism in the genomes of grapevine trunk pathogens.</title>
        <authorList>
            <person name="Lawrence D.P."/>
            <person name="Travadon R."/>
            <person name="Rolshausen P.E."/>
            <person name="Baumgartner K."/>
        </authorList>
    </citation>
    <scope>NUCLEOTIDE SEQUENCE [LARGE SCALE GENOMIC DNA]</scope>
    <source>
        <strain evidence="4">DA912</strain>
    </source>
</reference>
<sequence>MPLPAATQLAPWKRFVRYQAFDASFDPDELAEARKWRQAFSEDTLPKGTTTFARSSGPGGQHVNKSVSTHWRLDPRQTETKAITTWTVSELSQVVPKLMRPLLRSSKNYVKGKDCISFQAQTKRDRNANAEENRAKLLEELHRIYSDAVPGDTSVEKVQKHKALEKSFRESRLKTKKYQSSKKQSRKGGGSE</sequence>
<dbReference type="Proteomes" id="UP000034680">
    <property type="component" value="Unassembled WGS sequence"/>
</dbReference>
<feature type="compositionally biased region" description="Basic residues" evidence="2">
    <location>
        <begin position="174"/>
        <end position="186"/>
    </location>
</feature>
<evidence type="ECO:0000313" key="5">
    <source>
        <dbReference type="Proteomes" id="UP000034680"/>
    </source>
</evidence>
<dbReference type="GO" id="GO:0070126">
    <property type="term" value="P:mitochondrial translational termination"/>
    <property type="evidence" value="ECO:0007669"/>
    <property type="project" value="TreeGrafter"/>
</dbReference>
<dbReference type="AlphaFoldDB" id="A0A0G2F9S4"/>
<dbReference type="GO" id="GO:0016150">
    <property type="term" value="F:translation release factor activity, codon nonspecific"/>
    <property type="evidence" value="ECO:0007669"/>
    <property type="project" value="TreeGrafter"/>
</dbReference>
<dbReference type="InterPro" id="IPR000352">
    <property type="entry name" value="Pep_chain_release_fac_I"/>
</dbReference>
<keyword evidence="5" id="KW-1185">Reference proteome</keyword>
<dbReference type="EMBL" id="LCUC01000431">
    <property type="protein sequence ID" value="KKY30951.1"/>
    <property type="molecule type" value="Genomic_DNA"/>
</dbReference>
<evidence type="ECO:0000256" key="2">
    <source>
        <dbReference type="SAM" id="MobiDB-lite"/>
    </source>
</evidence>
<dbReference type="OrthoDB" id="270639at2759"/>